<dbReference type="PANTHER" id="PTHR21139:SF2">
    <property type="entry name" value="TRIOSEPHOSPHATE ISOMERASE"/>
    <property type="match status" value="1"/>
</dbReference>
<keyword evidence="4" id="KW-1185">Reference proteome</keyword>
<evidence type="ECO:0000256" key="1">
    <source>
        <dbReference type="ARBA" id="ARBA00023235"/>
    </source>
</evidence>
<comment type="catalytic activity">
    <reaction evidence="2">
        <text>D-glyceraldehyde 3-phosphate = dihydroxyacetone phosphate</text>
        <dbReference type="Rhea" id="RHEA:18585"/>
        <dbReference type="ChEBI" id="CHEBI:57642"/>
        <dbReference type="ChEBI" id="CHEBI:59776"/>
        <dbReference type="EC" id="5.3.1.1"/>
    </reaction>
</comment>
<dbReference type="STRING" id="379893.GCA_001297775_01641"/>
<keyword evidence="2" id="KW-0963">Cytoplasm</keyword>
<dbReference type="UniPathway" id="UPA00138"/>
<evidence type="ECO:0000313" key="3">
    <source>
        <dbReference type="EMBL" id="KNC92846.1"/>
    </source>
</evidence>
<comment type="caution">
    <text evidence="3">The sequence shown here is derived from an EMBL/GenBank/DDBJ whole genome shotgun (WGS) entry which is preliminary data.</text>
</comment>
<accession>A0A0L0GVT8</accession>
<dbReference type="CDD" id="cd00311">
    <property type="entry name" value="TIM"/>
    <property type="match status" value="1"/>
</dbReference>
<dbReference type="PATRIC" id="fig|379893.4.peg.4381"/>
<dbReference type="GO" id="GO:0005829">
    <property type="term" value="C:cytosol"/>
    <property type="evidence" value="ECO:0007669"/>
    <property type="project" value="TreeGrafter"/>
</dbReference>
<dbReference type="Proteomes" id="UP000037393">
    <property type="component" value="Unassembled WGS sequence"/>
</dbReference>
<dbReference type="InterPro" id="IPR000652">
    <property type="entry name" value="Triosephosphate_isomerase"/>
</dbReference>
<dbReference type="EMBL" id="JNGI01000069">
    <property type="protein sequence ID" value="KNC92846.1"/>
    <property type="molecule type" value="Genomic_DNA"/>
</dbReference>
<keyword evidence="2" id="KW-0324">Glycolysis</keyword>
<dbReference type="GO" id="GO:0019563">
    <property type="term" value="P:glycerol catabolic process"/>
    <property type="evidence" value="ECO:0007669"/>
    <property type="project" value="TreeGrafter"/>
</dbReference>
<dbReference type="EC" id="5.3.1.1" evidence="2"/>
<dbReference type="OrthoDB" id="9809429at2"/>
<comment type="similarity">
    <text evidence="2">Belongs to the triosephosphate isomerase family.</text>
</comment>
<evidence type="ECO:0000256" key="2">
    <source>
        <dbReference type="RuleBase" id="RU363013"/>
    </source>
</evidence>
<organism evidence="3 4">
    <name type="scientific">Trabulsiella odontotermitis</name>
    <dbReference type="NCBI Taxonomy" id="379893"/>
    <lineage>
        <taxon>Bacteria</taxon>
        <taxon>Pseudomonadati</taxon>
        <taxon>Pseudomonadota</taxon>
        <taxon>Gammaproteobacteria</taxon>
        <taxon>Enterobacterales</taxon>
        <taxon>Enterobacteriaceae</taxon>
        <taxon>Trabulsiella</taxon>
    </lineage>
</organism>
<keyword evidence="1 2" id="KW-0413">Isomerase</keyword>
<comment type="subcellular location">
    <subcellularLocation>
        <location evidence="2">Cytoplasm</location>
    </subcellularLocation>
</comment>
<protein>
    <recommendedName>
        <fullName evidence="2">Triosephosphate isomerase</fullName>
        <ecNumber evidence="2">5.3.1.1</ecNumber>
    </recommendedName>
</protein>
<proteinExistence type="inferred from homology"/>
<dbReference type="PANTHER" id="PTHR21139">
    <property type="entry name" value="TRIOSEPHOSPHATE ISOMERASE"/>
    <property type="match status" value="1"/>
</dbReference>
<reference evidence="3 4" key="1">
    <citation type="journal article" date="2015" name="Appl. Environ. Microbiol.">
        <title>The Enterobacterium Trabulsiella odontotermitis Presents Novel Adaptations Related to Its Association with Fungus-Growing Termites.</title>
        <authorList>
            <person name="Sapountzis P."/>
            <person name="Gruntjes T."/>
            <person name="Otani S."/>
            <person name="Estevez J."/>
            <person name="da Costa R.R."/>
            <person name="Plunkett G.3rd."/>
            <person name="Perna N.T."/>
            <person name="Poulsen M."/>
        </authorList>
    </citation>
    <scope>NUCLEOTIDE SEQUENCE [LARGE SCALE GENOMIC DNA]</scope>
    <source>
        <strain evidence="3 4">12</strain>
    </source>
</reference>
<comment type="pathway">
    <text evidence="2">Carbohydrate degradation; glycolysis; D-glyceraldehyde 3-phosphate from glycerone phosphate: step 1/1.</text>
</comment>
<gene>
    <name evidence="3" type="ORF">GM31_21615</name>
</gene>
<dbReference type="GO" id="GO:0046166">
    <property type="term" value="P:glyceraldehyde-3-phosphate biosynthetic process"/>
    <property type="evidence" value="ECO:0007669"/>
    <property type="project" value="TreeGrafter"/>
</dbReference>
<dbReference type="GO" id="GO:0006096">
    <property type="term" value="P:glycolytic process"/>
    <property type="evidence" value="ECO:0007669"/>
    <property type="project" value="UniProtKB-UniPathway"/>
</dbReference>
<dbReference type="Gene3D" id="3.20.20.70">
    <property type="entry name" value="Aldolase class I"/>
    <property type="match status" value="1"/>
</dbReference>
<dbReference type="GO" id="GO:0004807">
    <property type="term" value="F:triose-phosphate isomerase activity"/>
    <property type="evidence" value="ECO:0007669"/>
    <property type="project" value="UniProtKB-EC"/>
</dbReference>
<dbReference type="Pfam" id="PF00121">
    <property type="entry name" value="TIM"/>
    <property type="match status" value="1"/>
</dbReference>
<evidence type="ECO:0000313" key="4">
    <source>
        <dbReference type="Proteomes" id="UP000037393"/>
    </source>
</evidence>
<keyword evidence="2" id="KW-0312">Gluconeogenesis</keyword>
<sequence>MPVKLVIGTSHKTYFGYQQTQAWCQQVAEIVRALPDATASALQLFTFPAMPALAAALEAFSGTTMATGAQNVCAAPPGAWTGETSATMLQEMGCRYVEIGHAERRRHFGETIDVINQKLDRAFACELTPVICIGEEHRMSIENASAFACQQVDELLAHRRASPLPAAIFAWEPQWAIGAPEPASDEYIRGVCSALRTYLHQRYGAQFQVIYGGSAGPGLLSRLWPDVDGIFLGRFAHQPQAVASILAEAQALLSTRSAG</sequence>
<dbReference type="RefSeq" id="WP_049857294.1">
    <property type="nucleotide sequence ID" value="NZ_JNGI01000069.1"/>
</dbReference>
<dbReference type="InterPro" id="IPR013785">
    <property type="entry name" value="Aldolase_TIM"/>
</dbReference>
<dbReference type="PROSITE" id="PS51440">
    <property type="entry name" value="TIM_2"/>
    <property type="match status" value="1"/>
</dbReference>
<comment type="pathway">
    <text evidence="2">Carbohydrate biosynthesis; gluconeogenesis.</text>
</comment>
<dbReference type="GO" id="GO:0006094">
    <property type="term" value="P:gluconeogenesis"/>
    <property type="evidence" value="ECO:0007669"/>
    <property type="project" value="UniProtKB-UniPathway"/>
</dbReference>
<dbReference type="UniPathway" id="UPA00109">
    <property type="reaction ID" value="UER00189"/>
</dbReference>
<dbReference type="AlphaFoldDB" id="A0A0L0GVT8"/>
<name>A0A0L0GVT8_9ENTR</name>
<dbReference type="SUPFAM" id="SSF51351">
    <property type="entry name" value="Triosephosphate isomerase (TIM)"/>
    <property type="match status" value="1"/>
</dbReference>
<dbReference type="InterPro" id="IPR035990">
    <property type="entry name" value="TIM_sf"/>
</dbReference>
<comment type="subunit">
    <text evidence="2">Homodimer.</text>
</comment>